<reference evidence="6 7" key="1">
    <citation type="submission" date="2022-07" db="EMBL/GenBank/DDBJ databases">
        <title>Methylomonas rivi sp. nov., Methylomonas rosea sp. nov., Methylomonas aureus sp. nov. and Methylomonas subterranea sp. nov., four novel methanotrophs isolated from a freshwater creek and the deep terrestrial subsurface.</title>
        <authorList>
            <person name="Abin C."/>
            <person name="Sankaranarayanan K."/>
            <person name="Garner C."/>
            <person name="Sindelar R."/>
            <person name="Kotary K."/>
            <person name="Garner R."/>
            <person name="Barclay S."/>
            <person name="Lawson P."/>
            <person name="Krumholz L."/>
        </authorList>
    </citation>
    <scope>NUCLEOTIDE SEQUENCE [LARGE SCALE GENOMIC DNA]</scope>
    <source>
        <strain evidence="6 7">SURF-2</strain>
    </source>
</reference>
<comment type="subunit">
    <text evidence="5">The basic unit is a heterodimer which dimerizes to form tetramers. The heterotetramers trimerize; 6 large subunits form a core ring with 6 small subunits projecting outwards.</text>
</comment>
<dbReference type="PANTHER" id="PTHR39330:SF1">
    <property type="entry name" value="ETHANOLAMINE AMMONIA-LYASE SMALL SUBUNIT"/>
    <property type="match status" value="1"/>
</dbReference>
<dbReference type="HAMAP" id="MF_00601">
    <property type="entry name" value="EutC"/>
    <property type="match status" value="1"/>
</dbReference>
<comment type="pathway">
    <text evidence="5">Amine and polyamine degradation; ethanolamine degradation.</text>
</comment>
<comment type="similarity">
    <text evidence="5">Belongs to the EutC family.</text>
</comment>
<comment type="cofactor">
    <cofactor evidence="5">
        <name>adenosylcob(III)alamin</name>
        <dbReference type="ChEBI" id="CHEBI:18408"/>
    </cofactor>
    <text evidence="5">Binds between the large and small subunits.</text>
</comment>
<dbReference type="PANTHER" id="PTHR39330">
    <property type="entry name" value="ETHANOLAMINE AMMONIA-LYASE LIGHT CHAIN"/>
    <property type="match status" value="1"/>
</dbReference>
<gene>
    <name evidence="5 6" type="primary">eutC</name>
    <name evidence="6" type="ORF">NP590_05335</name>
</gene>
<feature type="binding site" evidence="5">
    <location>
        <position position="203"/>
    </location>
    <ligand>
        <name>adenosylcob(III)alamin</name>
        <dbReference type="ChEBI" id="CHEBI:18408"/>
    </ligand>
</feature>
<dbReference type="RefSeq" id="WP_256601227.1">
    <property type="nucleotide sequence ID" value="NZ_JANIBJ010000007.1"/>
</dbReference>
<feature type="binding site" evidence="5">
    <location>
        <position position="174"/>
    </location>
    <ligand>
        <name>adenosylcob(III)alamin</name>
        <dbReference type="ChEBI" id="CHEBI:18408"/>
    </ligand>
</feature>
<dbReference type="EMBL" id="JANIBJ010000007">
    <property type="protein sequence ID" value="MCQ8103522.1"/>
    <property type="molecule type" value="Genomic_DNA"/>
</dbReference>
<dbReference type="NCBIfam" id="NF003971">
    <property type="entry name" value="PRK05465.1"/>
    <property type="match status" value="1"/>
</dbReference>
<name>A0ABT1TDI9_9GAMM</name>
<evidence type="ECO:0000256" key="5">
    <source>
        <dbReference type="HAMAP-Rule" id="MF_00601"/>
    </source>
</evidence>
<protein>
    <recommendedName>
        <fullName evidence="5">Ethanolamine ammonia-lyase small subunit</fullName>
        <shortName evidence="5">EAL small subunit</shortName>
        <ecNumber evidence="5">4.3.1.7</ecNumber>
    </recommendedName>
</protein>
<comment type="catalytic activity">
    <reaction evidence="5">
        <text>ethanolamine = acetaldehyde + NH4(+)</text>
        <dbReference type="Rhea" id="RHEA:15313"/>
        <dbReference type="ChEBI" id="CHEBI:15343"/>
        <dbReference type="ChEBI" id="CHEBI:28938"/>
        <dbReference type="ChEBI" id="CHEBI:57603"/>
        <dbReference type="EC" id="4.3.1.7"/>
    </reaction>
</comment>
<dbReference type="InterPro" id="IPR009246">
    <property type="entry name" value="EutC"/>
</dbReference>
<dbReference type="GO" id="GO:0008851">
    <property type="term" value="F:ethanolamine ammonia-lyase activity"/>
    <property type="evidence" value="ECO:0007669"/>
    <property type="project" value="UniProtKB-EC"/>
</dbReference>
<proteinExistence type="inferred from homology"/>
<dbReference type="PIRSF" id="PIRSF018982">
    <property type="entry name" value="EutC"/>
    <property type="match status" value="1"/>
</dbReference>
<evidence type="ECO:0000313" key="6">
    <source>
        <dbReference type="EMBL" id="MCQ8103522.1"/>
    </source>
</evidence>
<evidence type="ECO:0000256" key="4">
    <source>
        <dbReference type="ARBA" id="ARBA00024446"/>
    </source>
</evidence>
<comment type="subcellular location">
    <subcellularLocation>
        <location evidence="5">Bacterial microcompartment</location>
    </subcellularLocation>
</comment>
<comment type="function">
    <text evidence="5">Catalyzes the deamination of various vicinal amino-alcohols to oxo compounds. Allows this organism to utilize ethanolamine as the sole source of nitrogen and carbon in the presence of external vitamin B12.</text>
</comment>
<evidence type="ECO:0000256" key="2">
    <source>
        <dbReference type="ARBA" id="ARBA00023239"/>
    </source>
</evidence>
<accession>A0ABT1TDI9</accession>
<keyword evidence="2 5" id="KW-0456">Lyase</keyword>
<evidence type="ECO:0000256" key="1">
    <source>
        <dbReference type="ARBA" id="ARBA00022628"/>
    </source>
</evidence>
<sequence length="259" mass="27608">MAPRDPWFELRRYTQARIGQGRAGCATPTQPQLEFQLAHAMARDAVHQAWSVEHFAQVLAAKTWQSLALATPILNRRHYLQRPDLGRILAPASRDTLQALEVPAPDVALVVSNGLSSTAVETHGLPLLAAVIEAYAECALSISPICLVANARVAVADEIGALLGAKASVIIVGERPGLSAADSLGIYLTHAPQPGRTDAERNCLSNIRPPAGMSYTAAAAKLAYLTRQALQRQLSGVALKDDMREGAVPSDGEPMLNAR</sequence>
<keyword evidence="3 5" id="KW-0170">Cobalt</keyword>
<dbReference type="Gene3D" id="1.10.30.40">
    <property type="entry name" value="Ethanolamine ammonia-lyase light chain (EutC), N-terminal domain"/>
    <property type="match status" value="1"/>
</dbReference>
<feature type="binding site" evidence="5">
    <location>
        <position position="153"/>
    </location>
    <ligand>
        <name>adenosylcob(III)alamin</name>
        <dbReference type="ChEBI" id="CHEBI:18408"/>
    </ligand>
</feature>
<evidence type="ECO:0000313" key="7">
    <source>
        <dbReference type="Proteomes" id="UP001524499"/>
    </source>
</evidence>
<comment type="caution">
    <text evidence="6">The sequence shown here is derived from an EMBL/GenBank/DDBJ whole genome shotgun (WGS) entry which is preliminary data.</text>
</comment>
<dbReference type="InterPro" id="IPR042251">
    <property type="entry name" value="EutC_C"/>
</dbReference>
<dbReference type="Proteomes" id="UP001524499">
    <property type="component" value="Unassembled WGS sequence"/>
</dbReference>
<keyword evidence="4 5" id="KW-1283">Bacterial microcompartment</keyword>
<dbReference type="Gene3D" id="3.40.50.11240">
    <property type="entry name" value="Ethanolamine ammonia-lyase light chain (EutC)"/>
    <property type="match status" value="1"/>
</dbReference>
<organism evidence="6 7">
    <name type="scientific">Methylomonas subterranea</name>
    <dbReference type="NCBI Taxonomy" id="2952225"/>
    <lineage>
        <taxon>Bacteria</taxon>
        <taxon>Pseudomonadati</taxon>
        <taxon>Pseudomonadota</taxon>
        <taxon>Gammaproteobacteria</taxon>
        <taxon>Methylococcales</taxon>
        <taxon>Methylococcaceae</taxon>
        <taxon>Methylomonas</taxon>
    </lineage>
</organism>
<dbReference type="Pfam" id="PF05985">
    <property type="entry name" value="EutC"/>
    <property type="match status" value="1"/>
</dbReference>
<keyword evidence="1 5" id="KW-0846">Cobalamin</keyword>
<dbReference type="EC" id="4.3.1.7" evidence="5"/>
<evidence type="ECO:0000256" key="3">
    <source>
        <dbReference type="ARBA" id="ARBA00023285"/>
    </source>
</evidence>
<keyword evidence="7" id="KW-1185">Reference proteome</keyword>
<dbReference type="InterPro" id="IPR042255">
    <property type="entry name" value="EutC_N"/>
</dbReference>